<name>A0A1C7NCQ9_9FUNG</name>
<dbReference type="OrthoDB" id="10254221at2759"/>
<dbReference type="InterPro" id="IPR036291">
    <property type="entry name" value="NAD(P)-bd_dom_sf"/>
</dbReference>
<evidence type="ECO:0000313" key="3">
    <source>
        <dbReference type="Proteomes" id="UP000093000"/>
    </source>
</evidence>
<dbReference type="PANTHER" id="PTHR43162">
    <property type="match status" value="1"/>
</dbReference>
<dbReference type="PANTHER" id="PTHR43162:SF1">
    <property type="entry name" value="PRESTALK A DIFFERENTIATION PROTEIN A"/>
    <property type="match status" value="1"/>
</dbReference>
<gene>
    <name evidence="2" type="primary">padA_1</name>
    <name evidence="2" type="ORF">A0J61_05199</name>
</gene>
<dbReference type="Gene3D" id="3.90.25.10">
    <property type="entry name" value="UDP-galactose 4-epimerase, domain 1"/>
    <property type="match status" value="1"/>
</dbReference>
<feature type="domain" description="NmrA-like" evidence="1">
    <location>
        <begin position="5"/>
        <end position="282"/>
    </location>
</feature>
<protein>
    <submittedName>
        <fullName evidence="2">Prestalk A differentiation protein A</fullName>
    </submittedName>
</protein>
<keyword evidence="3" id="KW-1185">Reference proteome</keyword>
<dbReference type="EMBL" id="LUGH01000274">
    <property type="protein sequence ID" value="OBZ86750.1"/>
    <property type="molecule type" value="Genomic_DNA"/>
</dbReference>
<reference evidence="2 3" key="1">
    <citation type="submission" date="2016-03" db="EMBL/GenBank/DDBJ databases">
        <title>Choanephora cucurbitarum.</title>
        <authorList>
            <person name="Min B."/>
            <person name="Park H."/>
            <person name="Park J.-H."/>
            <person name="Shin H.-D."/>
            <person name="Choi I.-G."/>
        </authorList>
    </citation>
    <scope>NUCLEOTIDE SEQUENCE [LARGE SCALE GENOMIC DNA]</scope>
    <source>
        <strain evidence="2 3">KUS-F28377</strain>
    </source>
</reference>
<evidence type="ECO:0000259" key="1">
    <source>
        <dbReference type="Pfam" id="PF05368"/>
    </source>
</evidence>
<dbReference type="InParanoid" id="A0A1C7NCQ9"/>
<dbReference type="InterPro" id="IPR051604">
    <property type="entry name" value="Ergot_Alk_Oxidoreductase"/>
</dbReference>
<organism evidence="2 3">
    <name type="scientific">Choanephora cucurbitarum</name>
    <dbReference type="NCBI Taxonomy" id="101091"/>
    <lineage>
        <taxon>Eukaryota</taxon>
        <taxon>Fungi</taxon>
        <taxon>Fungi incertae sedis</taxon>
        <taxon>Mucoromycota</taxon>
        <taxon>Mucoromycotina</taxon>
        <taxon>Mucoromycetes</taxon>
        <taxon>Mucorales</taxon>
        <taxon>Mucorineae</taxon>
        <taxon>Choanephoraceae</taxon>
        <taxon>Choanephoroideae</taxon>
        <taxon>Choanephora</taxon>
    </lineage>
</organism>
<sequence>MTTATERVFILGGTGNIGVKVVNDLIANNVPVTLYARDPSKAKSTFTAKTDLIQIVQGDYKDLSPLKEGVKGHTRLFLLVADFSRFSETKREVAEYAYAAGVKQIVDISSFTVDHGWRRSFLGQHHYLGEKAVLDIPNRGKFVALRPGVFMSNFLWMSNVATQGFIYDDIPADQPQSWISPNDIGAVAATILQDDVDKHGDAVYGLHSDVVTPNEQAAIFSRILGREISYKQVTPVERYRLMVEHHVPSPIALDMVDNLVGSDKQRVSPCIEILTGKKPETLEHYLTENKHLIK</sequence>
<dbReference type="STRING" id="101091.A0A1C7NCQ9"/>
<dbReference type="InterPro" id="IPR008030">
    <property type="entry name" value="NmrA-like"/>
</dbReference>
<proteinExistence type="predicted"/>
<accession>A0A1C7NCQ9</accession>
<dbReference type="Pfam" id="PF05368">
    <property type="entry name" value="NmrA"/>
    <property type="match status" value="1"/>
</dbReference>
<dbReference type="Gene3D" id="3.40.50.720">
    <property type="entry name" value="NAD(P)-binding Rossmann-like Domain"/>
    <property type="match status" value="1"/>
</dbReference>
<dbReference type="AlphaFoldDB" id="A0A1C7NCQ9"/>
<dbReference type="Proteomes" id="UP000093000">
    <property type="component" value="Unassembled WGS sequence"/>
</dbReference>
<evidence type="ECO:0000313" key="2">
    <source>
        <dbReference type="EMBL" id="OBZ86750.1"/>
    </source>
</evidence>
<dbReference type="SUPFAM" id="SSF51735">
    <property type="entry name" value="NAD(P)-binding Rossmann-fold domains"/>
    <property type="match status" value="1"/>
</dbReference>
<comment type="caution">
    <text evidence="2">The sequence shown here is derived from an EMBL/GenBank/DDBJ whole genome shotgun (WGS) entry which is preliminary data.</text>
</comment>